<dbReference type="InterPro" id="IPR018912">
    <property type="entry name" value="DUF2478"/>
</dbReference>
<organism evidence="1 2">
    <name type="scientific">Pseudogemmobacter humi</name>
    <dbReference type="NCBI Taxonomy" id="2483812"/>
    <lineage>
        <taxon>Bacteria</taxon>
        <taxon>Pseudomonadati</taxon>
        <taxon>Pseudomonadota</taxon>
        <taxon>Alphaproteobacteria</taxon>
        <taxon>Rhodobacterales</taxon>
        <taxon>Paracoccaceae</taxon>
        <taxon>Pseudogemmobacter</taxon>
    </lineage>
</organism>
<keyword evidence="2" id="KW-1185">Reference proteome</keyword>
<accession>A0A3P5XQF7</accession>
<proteinExistence type="predicted"/>
<dbReference type="Pfam" id="PF10649">
    <property type="entry name" value="DUF2478"/>
    <property type="match status" value="1"/>
</dbReference>
<evidence type="ECO:0000313" key="2">
    <source>
        <dbReference type="Proteomes" id="UP000277498"/>
    </source>
</evidence>
<protein>
    <recommendedName>
        <fullName evidence="3">ABC-type molybdate transport system, ATPase component</fullName>
    </recommendedName>
</protein>
<gene>
    <name evidence="1" type="ORF">XINFAN_03405</name>
</gene>
<evidence type="ECO:0000313" key="1">
    <source>
        <dbReference type="EMBL" id="VDC32652.1"/>
    </source>
</evidence>
<name>A0A3P5XQF7_9RHOB</name>
<evidence type="ECO:0008006" key="3">
    <source>
        <dbReference type="Google" id="ProtNLM"/>
    </source>
</evidence>
<sequence>MNLGYLCLAGEGETDLVLQQVARLLAARGVVTAGAVQINTAREGRAKPDMDLFLLPDGPLIRISVQRGEAAAGCRLDTAALEEAAVIVAQRLAGADVLIVNKFGQQEATGHGLADSIAAALAAGKPVLTGTAEHFLQGFLAWAEGHETALPADAGAIADWVSQARAGRDPGRLTGKC</sequence>
<dbReference type="RefSeq" id="WP_124088109.1">
    <property type="nucleotide sequence ID" value="NZ_UXAW01000093.1"/>
</dbReference>
<dbReference type="OrthoDB" id="5918880at2"/>
<reference evidence="1 2" key="1">
    <citation type="submission" date="2018-11" db="EMBL/GenBank/DDBJ databases">
        <authorList>
            <person name="Criscuolo A."/>
        </authorList>
    </citation>
    <scope>NUCLEOTIDE SEQUENCE [LARGE SCALE GENOMIC DNA]</scope>
    <source>
        <strain evidence="1">ACIP111625</strain>
    </source>
</reference>
<dbReference type="AlphaFoldDB" id="A0A3P5XQF7"/>
<dbReference type="Proteomes" id="UP000277498">
    <property type="component" value="Unassembled WGS sequence"/>
</dbReference>
<dbReference type="EMBL" id="UXAW01000093">
    <property type="protein sequence ID" value="VDC32652.1"/>
    <property type="molecule type" value="Genomic_DNA"/>
</dbReference>